<keyword evidence="19" id="KW-1185">Reference proteome</keyword>
<evidence type="ECO:0000259" key="17">
    <source>
        <dbReference type="PROSITE" id="PS50011"/>
    </source>
</evidence>
<dbReference type="FunFam" id="3.80.10.10:FF:000288">
    <property type="entry name" value="LRR receptor-like serine/threonine-protein kinase EFR"/>
    <property type="match status" value="1"/>
</dbReference>
<dbReference type="InterPro" id="IPR051809">
    <property type="entry name" value="Plant_receptor-like_S/T_kinase"/>
</dbReference>
<keyword evidence="12" id="KW-0067">ATP-binding</keyword>
<keyword evidence="15" id="KW-0325">Glycoprotein</keyword>
<evidence type="ECO:0000256" key="15">
    <source>
        <dbReference type="ARBA" id="ARBA00023180"/>
    </source>
</evidence>
<dbReference type="GO" id="GO:0004674">
    <property type="term" value="F:protein serine/threonine kinase activity"/>
    <property type="evidence" value="ECO:0007669"/>
    <property type="project" value="UniProtKB-KW"/>
</dbReference>
<feature type="transmembrane region" description="Helical" evidence="16">
    <location>
        <begin position="457"/>
        <end position="479"/>
    </location>
</feature>
<evidence type="ECO:0000256" key="3">
    <source>
        <dbReference type="ARBA" id="ARBA00022475"/>
    </source>
</evidence>
<evidence type="ECO:0000256" key="14">
    <source>
        <dbReference type="ARBA" id="ARBA00023136"/>
    </source>
</evidence>
<evidence type="ECO:0000256" key="7">
    <source>
        <dbReference type="ARBA" id="ARBA00022692"/>
    </source>
</evidence>
<feature type="domain" description="Protein kinase" evidence="17">
    <location>
        <begin position="323"/>
        <end position="731"/>
    </location>
</feature>
<evidence type="ECO:0000256" key="2">
    <source>
        <dbReference type="ARBA" id="ARBA00012513"/>
    </source>
</evidence>
<keyword evidence="9" id="KW-0677">Repeat</keyword>
<dbReference type="Gene3D" id="3.30.200.20">
    <property type="entry name" value="Phosphorylase Kinase, domain 1"/>
    <property type="match status" value="1"/>
</dbReference>
<keyword evidence="13 16" id="KW-1133">Transmembrane helix</keyword>
<dbReference type="InterPro" id="IPR001245">
    <property type="entry name" value="Ser-Thr/Tyr_kinase_cat_dom"/>
</dbReference>
<dbReference type="PROSITE" id="PS50011">
    <property type="entry name" value="PROTEIN_KINASE_DOM"/>
    <property type="match status" value="1"/>
</dbReference>
<evidence type="ECO:0000313" key="18">
    <source>
        <dbReference type="EMBL" id="EEF35543.1"/>
    </source>
</evidence>
<evidence type="ECO:0000256" key="13">
    <source>
        <dbReference type="ARBA" id="ARBA00022989"/>
    </source>
</evidence>
<evidence type="ECO:0000256" key="10">
    <source>
        <dbReference type="ARBA" id="ARBA00022741"/>
    </source>
</evidence>
<dbReference type="InterPro" id="IPR003591">
    <property type="entry name" value="Leu-rich_rpt_typical-subtyp"/>
</dbReference>
<evidence type="ECO:0000256" key="6">
    <source>
        <dbReference type="ARBA" id="ARBA00022679"/>
    </source>
</evidence>
<reference evidence="19" key="1">
    <citation type="journal article" date="2010" name="Nat. Biotechnol.">
        <title>Draft genome sequence of the oilseed species Ricinus communis.</title>
        <authorList>
            <person name="Chan A.P."/>
            <person name="Crabtree J."/>
            <person name="Zhao Q."/>
            <person name="Lorenzi H."/>
            <person name="Orvis J."/>
            <person name="Puiu D."/>
            <person name="Melake-Berhan A."/>
            <person name="Jones K.M."/>
            <person name="Redman J."/>
            <person name="Chen G."/>
            <person name="Cahoon E.B."/>
            <person name="Gedil M."/>
            <person name="Stanke M."/>
            <person name="Haas B.J."/>
            <person name="Wortman J.R."/>
            <person name="Fraser-Liggett C.M."/>
            <person name="Ravel J."/>
            <person name="Rabinowicz P.D."/>
        </authorList>
    </citation>
    <scope>NUCLEOTIDE SEQUENCE [LARGE SCALE GENOMIC DNA]</scope>
    <source>
        <strain evidence="19">cv. Hale</strain>
    </source>
</reference>
<accession>B9SLD9</accession>
<dbReference type="PANTHER" id="PTHR27008">
    <property type="entry name" value="OS04G0122200 PROTEIN"/>
    <property type="match status" value="1"/>
</dbReference>
<evidence type="ECO:0000256" key="4">
    <source>
        <dbReference type="ARBA" id="ARBA00022527"/>
    </source>
</evidence>
<dbReference type="InterPro" id="IPR000719">
    <property type="entry name" value="Prot_kinase_dom"/>
</dbReference>
<keyword evidence="8" id="KW-0732">Signal</keyword>
<dbReference type="Gene3D" id="3.80.10.10">
    <property type="entry name" value="Ribonuclease Inhibitor"/>
    <property type="match status" value="3"/>
</dbReference>
<keyword evidence="14 16" id="KW-0472">Membrane</keyword>
<dbReference type="GO" id="GO:0016491">
    <property type="term" value="F:oxidoreductase activity"/>
    <property type="evidence" value="ECO:0007669"/>
    <property type="project" value="UniProtKB-KW"/>
</dbReference>
<dbReference type="Gene3D" id="1.10.510.10">
    <property type="entry name" value="Transferase(Phosphotransferase) domain 1"/>
    <property type="match status" value="1"/>
</dbReference>
<dbReference type="GO" id="GO:0005886">
    <property type="term" value="C:plasma membrane"/>
    <property type="evidence" value="ECO:0007669"/>
    <property type="project" value="UniProtKB-SubCell"/>
</dbReference>
<keyword evidence="6" id="KW-0808">Transferase</keyword>
<proteinExistence type="predicted"/>
<dbReference type="SUPFAM" id="SSF52058">
    <property type="entry name" value="L domain-like"/>
    <property type="match status" value="1"/>
</dbReference>
<keyword evidence="4" id="KW-0723">Serine/threonine-protein kinase</keyword>
<keyword evidence="5" id="KW-0433">Leucine-rich repeat</keyword>
<dbReference type="GO" id="GO:0005524">
    <property type="term" value="F:ATP binding"/>
    <property type="evidence" value="ECO:0007669"/>
    <property type="project" value="UniProtKB-KW"/>
</dbReference>
<protein>
    <recommendedName>
        <fullName evidence="2">non-specific serine/threonine protein kinase</fullName>
        <ecNumber evidence="2">2.7.11.1</ecNumber>
    </recommendedName>
</protein>
<comment type="subcellular location">
    <subcellularLocation>
        <location evidence="1">Cell membrane</location>
        <topology evidence="1">Single-pass membrane protein</topology>
    </subcellularLocation>
</comment>
<name>B9SLD9_RICCO</name>
<evidence type="ECO:0000256" key="16">
    <source>
        <dbReference type="SAM" id="Phobius"/>
    </source>
</evidence>
<dbReference type="eggNOG" id="ENOG502QPYS">
    <property type="taxonomic scope" value="Eukaryota"/>
</dbReference>
<organism evidence="18 19">
    <name type="scientific">Ricinus communis</name>
    <name type="common">Castor bean</name>
    <dbReference type="NCBI Taxonomy" id="3988"/>
    <lineage>
        <taxon>Eukaryota</taxon>
        <taxon>Viridiplantae</taxon>
        <taxon>Streptophyta</taxon>
        <taxon>Embryophyta</taxon>
        <taxon>Tracheophyta</taxon>
        <taxon>Spermatophyta</taxon>
        <taxon>Magnoliopsida</taxon>
        <taxon>eudicotyledons</taxon>
        <taxon>Gunneridae</taxon>
        <taxon>Pentapetalae</taxon>
        <taxon>rosids</taxon>
        <taxon>fabids</taxon>
        <taxon>Malpighiales</taxon>
        <taxon>Euphorbiaceae</taxon>
        <taxon>Acalyphoideae</taxon>
        <taxon>Acalypheae</taxon>
        <taxon>Ricinus</taxon>
    </lineage>
</organism>
<keyword evidence="18" id="KW-0560">Oxidoreductase</keyword>
<gene>
    <name evidence="18" type="ORF">RCOM_0685660</name>
</gene>
<dbReference type="Proteomes" id="UP000008311">
    <property type="component" value="Unassembled WGS sequence"/>
</dbReference>
<dbReference type="EMBL" id="EQ974017">
    <property type="protein sequence ID" value="EEF35543.1"/>
    <property type="molecule type" value="Genomic_DNA"/>
</dbReference>
<dbReference type="InParanoid" id="B9SLD9"/>
<evidence type="ECO:0000313" key="19">
    <source>
        <dbReference type="Proteomes" id="UP000008311"/>
    </source>
</evidence>
<evidence type="ECO:0000256" key="12">
    <source>
        <dbReference type="ARBA" id="ARBA00022840"/>
    </source>
</evidence>
<evidence type="ECO:0000256" key="11">
    <source>
        <dbReference type="ARBA" id="ARBA00022777"/>
    </source>
</evidence>
<dbReference type="AlphaFoldDB" id="B9SLD9"/>
<dbReference type="InterPro" id="IPR001611">
    <property type="entry name" value="Leu-rich_rpt"/>
</dbReference>
<dbReference type="SUPFAM" id="SSF56112">
    <property type="entry name" value="Protein kinase-like (PK-like)"/>
    <property type="match status" value="1"/>
</dbReference>
<keyword evidence="11 18" id="KW-0418">Kinase</keyword>
<dbReference type="SUPFAM" id="SSF52047">
    <property type="entry name" value="RNI-like"/>
    <property type="match status" value="1"/>
</dbReference>
<dbReference type="Pfam" id="PF07714">
    <property type="entry name" value="PK_Tyr_Ser-Thr"/>
    <property type="match status" value="1"/>
</dbReference>
<keyword evidence="7 16" id="KW-0812">Transmembrane</keyword>
<dbReference type="PANTHER" id="PTHR27008:SF543">
    <property type="entry name" value="PROTEIN KINASE DOMAIN-CONTAINING PROTEIN"/>
    <property type="match status" value="1"/>
</dbReference>
<dbReference type="FunFam" id="3.80.10.10:FF:000041">
    <property type="entry name" value="LRR receptor-like serine/threonine-protein kinase ERECTA"/>
    <property type="match status" value="1"/>
</dbReference>
<evidence type="ECO:0000256" key="9">
    <source>
        <dbReference type="ARBA" id="ARBA00022737"/>
    </source>
</evidence>
<dbReference type="InterPro" id="IPR032675">
    <property type="entry name" value="LRR_dom_sf"/>
</dbReference>
<evidence type="ECO:0000256" key="1">
    <source>
        <dbReference type="ARBA" id="ARBA00004162"/>
    </source>
</evidence>
<keyword evidence="3" id="KW-1003">Cell membrane</keyword>
<evidence type="ECO:0000256" key="8">
    <source>
        <dbReference type="ARBA" id="ARBA00022729"/>
    </source>
</evidence>
<dbReference type="InterPro" id="IPR011009">
    <property type="entry name" value="Kinase-like_dom_sf"/>
</dbReference>
<dbReference type="SMART" id="SM00369">
    <property type="entry name" value="LRR_TYP"/>
    <property type="match status" value="6"/>
</dbReference>
<keyword evidence="10" id="KW-0547">Nucleotide-binding</keyword>
<evidence type="ECO:0000256" key="5">
    <source>
        <dbReference type="ARBA" id="ARBA00022614"/>
    </source>
</evidence>
<dbReference type="EC" id="2.7.11.1" evidence="2"/>
<dbReference type="Pfam" id="PF00560">
    <property type="entry name" value="LRR_1"/>
    <property type="match status" value="8"/>
</dbReference>
<sequence>MNLSSLWQISLMSNSLQGQIPEEISQLKNLEYLMFQENNLSGEIPRGLFNISSIQYFSMGFNQLHGSIPSNIGLTLPKLWYLSVNFNKLTGPIPISLSNASGLTEMVFSMNAFSGLFPKDLGMLKRLLYLDCSSNQLQDDLSFIESLTNCSSLTALDLQSNLFQGNVPNSIANLSKDLMAIALSDNQLKNTIPQGIENLLNLRFFQFASNNLTGPILIDFKKFPKLQLLDLHSNKFTGSVPSSIGGLSMLTALYMGGNNLQGSIPPSLGDCQNLIELDLSLNNLSGSIPKQVIGLSSLSISLLLASNALTGPIPSEVGLLQNLIRLDLSDNGLSGVIPNSISRCMSLEKLHLEGNSFEGEIPQILGALQGLQELDISRNNFSGPIPDSLTELHWLNYLNLSFNQLQGKVPENGIFLNASAVSLVGNSGLCGGITEMKLPSCLFPNSKKKKVSLKVKVVIAVVIATTFSALLVCFSVYLLRKRKSRKNISVPFPEHQFMRISYAELFKATNAFSMANIIGLGSYGSVYKAFLEQVEMTPSNVLLDEEMTANIGDFGLARIVSSVSGEIQQCRSTSGVMKGSIGYVAPEYGIGDIASIEGDVYSYGILLLEMFTGKKPTDESFKDDLNLHTFVETSFPHRVMEIVDPRILSGDEGVSFKGYIISVLRIGVACSMEQQRQRMEMRGAISELQKIKDSYQKERLKKRTRNAYQIGVQAAPTIQTNSKYQIAMLSN</sequence>